<dbReference type="Proteomes" id="UP001148629">
    <property type="component" value="Unassembled WGS sequence"/>
</dbReference>
<gene>
    <name evidence="1" type="ORF">NM208_g9884</name>
</gene>
<accession>A0ACC1RZY0</accession>
<keyword evidence="2" id="KW-1185">Reference proteome</keyword>
<name>A0ACC1RZY0_9HYPO</name>
<protein>
    <submittedName>
        <fullName evidence="1">Uncharacterized protein</fullName>
    </submittedName>
</protein>
<evidence type="ECO:0000313" key="2">
    <source>
        <dbReference type="Proteomes" id="UP001148629"/>
    </source>
</evidence>
<evidence type="ECO:0000313" key="1">
    <source>
        <dbReference type="EMBL" id="KAJ3529163.1"/>
    </source>
</evidence>
<comment type="caution">
    <text evidence="1">The sequence shown here is derived from an EMBL/GenBank/DDBJ whole genome shotgun (WGS) entry which is preliminary data.</text>
</comment>
<reference evidence="1" key="1">
    <citation type="submission" date="2022-08" db="EMBL/GenBank/DDBJ databases">
        <title>Genome Sequence of Fusarium decemcellulare.</title>
        <authorList>
            <person name="Buettner E."/>
        </authorList>
    </citation>
    <scope>NUCLEOTIDE SEQUENCE</scope>
    <source>
        <strain evidence="1">Babe19</strain>
    </source>
</reference>
<organism evidence="1 2">
    <name type="scientific">Fusarium decemcellulare</name>
    <dbReference type="NCBI Taxonomy" id="57161"/>
    <lineage>
        <taxon>Eukaryota</taxon>
        <taxon>Fungi</taxon>
        <taxon>Dikarya</taxon>
        <taxon>Ascomycota</taxon>
        <taxon>Pezizomycotina</taxon>
        <taxon>Sordariomycetes</taxon>
        <taxon>Hypocreomycetidae</taxon>
        <taxon>Hypocreales</taxon>
        <taxon>Nectriaceae</taxon>
        <taxon>Fusarium</taxon>
        <taxon>Fusarium decemcellulare species complex</taxon>
    </lineage>
</organism>
<proteinExistence type="predicted"/>
<sequence>MPDLLFCSATVVTGDDSTQPFEADVLISGQCIDKIAAPGSIRHDLARKIDAKGYYLSPGFIDMHAHSDLYLLTNPEHEAKITQGCTTEVIGQDGISYAPLQNLQQMQAIREQIAGWNGNPTDEECQTTLSNLGLFEWRTLGEYLDCLERNRTATNVAVLVPQGNLRLLACGPCDVPASPEEIDHQVRLLREAMNQGAVGMSSGLTYTPGMYASTSELAVLCSVLASEFSGAFYAPHHRSYGLRAIESYDEMLQLGNNTGCPIRQSAASPLHG</sequence>
<dbReference type="EMBL" id="JANRMS010001319">
    <property type="protein sequence ID" value="KAJ3529163.1"/>
    <property type="molecule type" value="Genomic_DNA"/>
</dbReference>